<feature type="non-terminal residue" evidence="1">
    <location>
        <position position="1"/>
    </location>
</feature>
<reference evidence="1" key="1">
    <citation type="submission" date="2014-05" db="EMBL/GenBank/DDBJ databases">
        <authorList>
            <person name="Chronopoulou M."/>
        </authorList>
    </citation>
    <scope>NUCLEOTIDE SEQUENCE</scope>
    <source>
        <tissue evidence="1">Whole organism</tissue>
    </source>
</reference>
<accession>A0A0K2TBK2</accession>
<dbReference type="AlphaFoldDB" id="A0A0K2TBK2"/>
<evidence type="ECO:0000313" key="1">
    <source>
        <dbReference type="EMBL" id="CDW23225.1"/>
    </source>
</evidence>
<sequence>TFGTWWTCEKVAVLSPHVVTLRIVSLQAWEDGESKQLIVGLLTDFLSSLEKERRHLLSIRGHNAEDHCLGLIFGLVNSLDLFFCLRKPSVVPAVVELINCENFLVRENFHN</sequence>
<organism evidence="1">
    <name type="scientific">Lepeophtheirus salmonis</name>
    <name type="common">Salmon louse</name>
    <name type="synonym">Caligus salmonis</name>
    <dbReference type="NCBI Taxonomy" id="72036"/>
    <lineage>
        <taxon>Eukaryota</taxon>
        <taxon>Metazoa</taxon>
        <taxon>Ecdysozoa</taxon>
        <taxon>Arthropoda</taxon>
        <taxon>Crustacea</taxon>
        <taxon>Multicrustacea</taxon>
        <taxon>Hexanauplia</taxon>
        <taxon>Copepoda</taxon>
        <taxon>Siphonostomatoida</taxon>
        <taxon>Caligidae</taxon>
        <taxon>Lepeophtheirus</taxon>
    </lineage>
</organism>
<dbReference type="EMBL" id="HACA01005864">
    <property type="protein sequence ID" value="CDW23225.1"/>
    <property type="molecule type" value="Transcribed_RNA"/>
</dbReference>
<proteinExistence type="predicted"/>
<name>A0A0K2TBK2_LEPSM</name>
<protein>
    <submittedName>
        <fullName evidence="1">Uncharacterized protein</fullName>
    </submittedName>
</protein>